<organism evidence="1 2">
    <name type="scientific">Catharanthus roseus</name>
    <name type="common">Madagascar periwinkle</name>
    <name type="synonym">Vinca rosea</name>
    <dbReference type="NCBI Taxonomy" id="4058"/>
    <lineage>
        <taxon>Eukaryota</taxon>
        <taxon>Viridiplantae</taxon>
        <taxon>Streptophyta</taxon>
        <taxon>Embryophyta</taxon>
        <taxon>Tracheophyta</taxon>
        <taxon>Spermatophyta</taxon>
        <taxon>Magnoliopsida</taxon>
        <taxon>eudicotyledons</taxon>
        <taxon>Gunneridae</taxon>
        <taxon>Pentapetalae</taxon>
        <taxon>asterids</taxon>
        <taxon>lamiids</taxon>
        <taxon>Gentianales</taxon>
        <taxon>Apocynaceae</taxon>
        <taxon>Rauvolfioideae</taxon>
        <taxon>Vinceae</taxon>
        <taxon>Catharanthinae</taxon>
        <taxon>Catharanthus</taxon>
    </lineage>
</organism>
<comment type="caution">
    <text evidence="1">The sequence shown here is derived from an EMBL/GenBank/DDBJ whole genome shotgun (WGS) entry which is preliminary data.</text>
</comment>
<name>A0ACC0A0A6_CATRO</name>
<reference evidence="2" key="1">
    <citation type="journal article" date="2023" name="Nat. Plants">
        <title>Single-cell RNA sequencing provides a high-resolution roadmap for understanding the multicellular compartmentation of specialized metabolism.</title>
        <authorList>
            <person name="Sun S."/>
            <person name="Shen X."/>
            <person name="Li Y."/>
            <person name="Li Y."/>
            <person name="Wang S."/>
            <person name="Li R."/>
            <person name="Zhang H."/>
            <person name="Shen G."/>
            <person name="Guo B."/>
            <person name="Wei J."/>
            <person name="Xu J."/>
            <person name="St-Pierre B."/>
            <person name="Chen S."/>
            <person name="Sun C."/>
        </authorList>
    </citation>
    <scope>NUCLEOTIDE SEQUENCE [LARGE SCALE GENOMIC DNA]</scope>
</reference>
<evidence type="ECO:0000313" key="2">
    <source>
        <dbReference type="Proteomes" id="UP001060085"/>
    </source>
</evidence>
<proteinExistence type="predicted"/>
<protein>
    <submittedName>
        <fullName evidence="1">Uncharacterized protein</fullName>
    </submittedName>
</protein>
<gene>
    <name evidence="1" type="ORF">M9H77_30589</name>
</gene>
<accession>A0ACC0A0A6</accession>
<dbReference type="EMBL" id="CM044707">
    <property type="protein sequence ID" value="KAI5653402.1"/>
    <property type="molecule type" value="Genomic_DNA"/>
</dbReference>
<dbReference type="Proteomes" id="UP001060085">
    <property type="component" value="Linkage Group LG07"/>
</dbReference>
<evidence type="ECO:0000313" key="1">
    <source>
        <dbReference type="EMBL" id="KAI5653402.1"/>
    </source>
</evidence>
<sequence length="155" mass="17343">MVGCPAIADRLQENLDVLRQRPTADANPRPTADGRSRPTIGSRVQSFASCHVNFTGEQRLSTGPQQVIKFITFNNYGYAWDKENKVWIPPSEEEVAGPQLGRVLKHKENHLNRPGEELAYRRASIDRQEVMLARLRQRFMPDQGSSGGGSTDLSP</sequence>
<keyword evidence="2" id="KW-1185">Reference proteome</keyword>